<dbReference type="AlphaFoldDB" id="A0AAE1L0H1"/>
<evidence type="ECO:0000313" key="2">
    <source>
        <dbReference type="Proteomes" id="UP001286313"/>
    </source>
</evidence>
<accession>A0AAE1L0H1</accession>
<protein>
    <submittedName>
        <fullName evidence="1">Uncharacterized protein</fullName>
    </submittedName>
</protein>
<evidence type="ECO:0000313" key="1">
    <source>
        <dbReference type="EMBL" id="KAK3892026.1"/>
    </source>
</evidence>
<proteinExistence type="predicted"/>
<sequence length="67" mass="7811">MVHFSSRHPMENWRNLDLLVSRKNYQAWLMRPCMDRAAKAVPLTAPRLQPPAAPALQPHREVVLLRQ</sequence>
<gene>
    <name evidence="1" type="ORF">Pcinc_004115</name>
</gene>
<organism evidence="1 2">
    <name type="scientific">Petrolisthes cinctipes</name>
    <name type="common">Flat porcelain crab</name>
    <dbReference type="NCBI Taxonomy" id="88211"/>
    <lineage>
        <taxon>Eukaryota</taxon>
        <taxon>Metazoa</taxon>
        <taxon>Ecdysozoa</taxon>
        <taxon>Arthropoda</taxon>
        <taxon>Crustacea</taxon>
        <taxon>Multicrustacea</taxon>
        <taxon>Malacostraca</taxon>
        <taxon>Eumalacostraca</taxon>
        <taxon>Eucarida</taxon>
        <taxon>Decapoda</taxon>
        <taxon>Pleocyemata</taxon>
        <taxon>Anomura</taxon>
        <taxon>Galatheoidea</taxon>
        <taxon>Porcellanidae</taxon>
        <taxon>Petrolisthes</taxon>
    </lineage>
</organism>
<dbReference type="EMBL" id="JAWQEG010000287">
    <property type="protein sequence ID" value="KAK3892026.1"/>
    <property type="molecule type" value="Genomic_DNA"/>
</dbReference>
<name>A0AAE1L0H1_PETCI</name>
<dbReference type="Proteomes" id="UP001286313">
    <property type="component" value="Unassembled WGS sequence"/>
</dbReference>
<keyword evidence="2" id="KW-1185">Reference proteome</keyword>
<reference evidence="1" key="1">
    <citation type="submission" date="2023-10" db="EMBL/GenBank/DDBJ databases">
        <title>Genome assemblies of two species of porcelain crab, Petrolisthes cinctipes and Petrolisthes manimaculis (Anomura: Porcellanidae).</title>
        <authorList>
            <person name="Angst P."/>
        </authorList>
    </citation>
    <scope>NUCLEOTIDE SEQUENCE</scope>
    <source>
        <strain evidence="1">PB745_01</strain>
        <tissue evidence="1">Gill</tissue>
    </source>
</reference>
<comment type="caution">
    <text evidence="1">The sequence shown here is derived from an EMBL/GenBank/DDBJ whole genome shotgun (WGS) entry which is preliminary data.</text>
</comment>